<evidence type="ECO:0000313" key="4">
    <source>
        <dbReference type="Proteomes" id="UP000001798"/>
    </source>
</evidence>
<reference evidence="3 4" key="2">
    <citation type="journal article" date="2012" name="Eukaryot. Cell">
        <title>Genome update of Botrytis cinerea strains B05.10 and T4.</title>
        <authorList>
            <person name="Staats M."/>
            <person name="van Kan J.A."/>
        </authorList>
    </citation>
    <scope>NUCLEOTIDE SEQUENCE [LARGE SCALE GENOMIC DNA]</scope>
    <source>
        <strain evidence="3 4">B05.10</strain>
    </source>
</reference>
<accession>A0A384JN71</accession>
<evidence type="ECO:0000313" key="3">
    <source>
        <dbReference type="EMBL" id="ATZ52003.1"/>
    </source>
</evidence>
<organism evidence="3 4">
    <name type="scientific">Botryotinia fuckeliana (strain B05.10)</name>
    <name type="common">Noble rot fungus</name>
    <name type="synonym">Botrytis cinerea</name>
    <dbReference type="NCBI Taxonomy" id="332648"/>
    <lineage>
        <taxon>Eukaryota</taxon>
        <taxon>Fungi</taxon>
        <taxon>Dikarya</taxon>
        <taxon>Ascomycota</taxon>
        <taxon>Pezizomycotina</taxon>
        <taxon>Leotiomycetes</taxon>
        <taxon>Helotiales</taxon>
        <taxon>Sclerotiniaceae</taxon>
        <taxon>Botrytis</taxon>
    </lineage>
</organism>
<dbReference type="OrthoDB" id="3530553at2759"/>
<evidence type="ECO:0000256" key="2">
    <source>
        <dbReference type="SAM" id="MobiDB-lite"/>
    </source>
</evidence>
<dbReference type="Proteomes" id="UP000001798">
    <property type="component" value="Chromosome 7"/>
</dbReference>
<dbReference type="KEGG" id="bfu:BCIN_07g05370"/>
<dbReference type="EMBL" id="CP009811">
    <property type="protein sequence ID" value="ATZ52003.1"/>
    <property type="molecule type" value="Genomic_DNA"/>
</dbReference>
<proteinExistence type="predicted"/>
<gene>
    <name evidence="3" type="ORF">BCIN_07g05370</name>
</gene>
<evidence type="ECO:0000256" key="1">
    <source>
        <dbReference type="SAM" id="Coils"/>
    </source>
</evidence>
<dbReference type="RefSeq" id="XP_001552142.2">
    <property type="nucleotide sequence ID" value="XM_001552092.2"/>
</dbReference>
<sequence length="139" mass="15222">MAPSRKSKYLAMMPGAAEGDSELGIQESETCLQEMAIEIENAESTLNNTVQELRQRFITSTGAINKYESTKHVAASINTKKTGVQGDGIEDTIKEVIEEVTIGVLDEAFIQKVTPDEESAKQTDSKDIVSKEVVEQDKL</sequence>
<dbReference type="VEuPathDB" id="FungiDB:Bcin07g05370"/>
<dbReference type="GeneID" id="5432662"/>
<dbReference type="AlphaFoldDB" id="A0A384JN71"/>
<keyword evidence="1" id="KW-0175">Coiled coil</keyword>
<name>A0A384JN71_BOTFB</name>
<keyword evidence="4" id="KW-1185">Reference proteome</keyword>
<reference evidence="3 4" key="1">
    <citation type="journal article" date="2011" name="PLoS Genet.">
        <title>Genomic analysis of the necrotrophic fungal pathogens Sclerotinia sclerotiorum and Botrytis cinerea.</title>
        <authorList>
            <person name="Amselem J."/>
            <person name="Cuomo C.A."/>
            <person name="van Kan J.A."/>
            <person name="Viaud M."/>
            <person name="Benito E.P."/>
            <person name="Couloux A."/>
            <person name="Coutinho P.M."/>
            <person name="de Vries R.P."/>
            <person name="Dyer P.S."/>
            <person name="Fillinger S."/>
            <person name="Fournier E."/>
            <person name="Gout L."/>
            <person name="Hahn M."/>
            <person name="Kohn L."/>
            <person name="Lapalu N."/>
            <person name="Plummer K.M."/>
            <person name="Pradier J.M."/>
            <person name="Quevillon E."/>
            <person name="Sharon A."/>
            <person name="Simon A."/>
            <person name="ten Have A."/>
            <person name="Tudzynski B."/>
            <person name="Tudzynski P."/>
            <person name="Wincker P."/>
            <person name="Andrew M."/>
            <person name="Anthouard V."/>
            <person name="Beever R.E."/>
            <person name="Beffa R."/>
            <person name="Benoit I."/>
            <person name="Bouzid O."/>
            <person name="Brault B."/>
            <person name="Chen Z."/>
            <person name="Choquer M."/>
            <person name="Collemare J."/>
            <person name="Cotton P."/>
            <person name="Danchin E.G."/>
            <person name="Da Silva C."/>
            <person name="Gautier A."/>
            <person name="Giraud C."/>
            <person name="Giraud T."/>
            <person name="Gonzalez C."/>
            <person name="Grossetete S."/>
            <person name="Guldener U."/>
            <person name="Henrissat B."/>
            <person name="Howlett B.J."/>
            <person name="Kodira C."/>
            <person name="Kretschmer M."/>
            <person name="Lappartient A."/>
            <person name="Leroch M."/>
            <person name="Levis C."/>
            <person name="Mauceli E."/>
            <person name="Neuveglise C."/>
            <person name="Oeser B."/>
            <person name="Pearson M."/>
            <person name="Poulain J."/>
            <person name="Poussereau N."/>
            <person name="Quesneville H."/>
            <person name="Rascle C."/>
            <person name="Schumacher J."/>
            <person name="Segurens B."/>
            <person name="Sexton A."/>
            <person name="Silva E."/>
            <person name="Sirven C."/>
            <person name="Soanes D.M."/>
            <person name="Talbot N.J."/>
            <person name="Templeton M."/>
            <person name="Yandava C."/>
            <person name="Yarden O."/>
            <person name="Zeng Q."/>
            <person name="Rollins J.A."/>
            <person name="Lebrun M.H."/>
            <person name="Dickman M."/>
        </authorList>
    </citation>
    <scope>NUCLEOTIDE SEQUENCE [LARGE SCALE GENOMIC DNA]</scope>
    <source>
        <strain evidence="3 4">B05.10</strain>
    </source>
</reference>
<feature type="region of interest" description="Disordered" evidence="2">
    <location>
        <begin position="114"/>
        <end position="139"/>
    </location>
</feature>
<reference evidence="3 4" key="3">
    <citation type="journal article" date="2017" name="Mol. Plant Pathol.">
        <title>A gapless genome sequence of the fungus Botrytis cinerea.</title>
        <authorList>
            <person name="Van Kan J.A."/>
            <person name="Stassen J.H."/>
            <person name="Mosbach A."/>
            <person name="Van Der Lee T.A."/>
            <person name="Faino L."/>
            <person name="Farmer A.D."/>
            <person name="Papasotiriou D.G."/>
            <person name="Zhou S."/>
            <person name="Seidl M.F."/>
            <person name="Cottam E."/>
            <person name="Edel D."/>
            <person name="Hahn M."/>
            <person name="Schwartz D.C."/>
            <person name="Dietrich R.A."/>
            <person name="Widdison S."/>
            <person name="Scalliet G."/>
        </authorList>
    </citation>
    <scope>NUCLEOTIDE SEQUENCE [LARGE SCALE GENOMIC DNA]</scope>
    <source>
        <strain evidence="3 4">B05.10</strain>
    </source>
</reference>
<feature type="coiled-coil region" evidence="1">
    <location>
        <begin position="25"/>
        <end position="56"/>
    </location>
</feature>
<protein>
    <submittedName>
        <fullName evidence="3">Uncharacterized protein</fullName>
    </submittedName>
</protein>